<accession>A0A7G9RUE8</accession>
<dbReference type="InterPro" id="IPR036938">
    <property type="entry name" value="PAP2/HPO_sf"/>
</dbReference>
<dbReference type="Proteomes" id="UP000515811">
    <property type="component" value="Chromosome"/>
</dbReference>
<proteinExistence type="predicted"/>
<evidence type="ECO:0000256" key="1">
    <source>
        <dbReference type="SAM" id="Phobius"/>
    </source>
</evidence>
<organism evidence="3 4">
    <name type="scientific">Diaphorobacter ruginosibacter</name>
    <dbReference type="NCBI Taxonomy" id="1715720"/>
    <lineage>
        <taxon>Bacteria</taxon>
        <taxon>Pseudomonadati</taxon>
        <taxon>Pseudomonadota</taxon>
        <taxon>Betaproteobacteria</taxon>
        <taxon>Burkholderiales</taxon>
        <taxon>Comamonadaceae</taxon>
        <taxon>Diaphorobacter</taxon>
    </lineage>
</organism>
<dbReference type="AlphaFoldDB" id="A0A7G9RUE8"/>
<feature type="transmembrane region" description="Helical" evidence="1">
    <location>
        <begin position="57"/>
        <end position="77"/>
    </location>
</feature>
<evidence type="ECO:0000313" key="3">
    <source>
        <dbReference type="EMBL" id="QNN59223.1"/>
    </source>
</evidence>
<reference evidence="3 4" key="1">
    <citation type="submission" date="2020-08" db="EMBL/GenBank/DDBJ databases">
        <title>Genome sequence of Diaphorobacter ruginosibacter DSM 27467T.</title>
        <authorList>
            <person name="Hyun D.-W."/>
            <person name="Bae J.-W."/>
        </authorList>
    </citation>
    <scope>NUCLEOTIDE SEQUENCE [LARGE SCALE GENOMIC DNA]</scope>
    <source>
        <strain evidence="3 4">DSM 27467</strain>
    </source>
</reference>
<protein>
    <submittedName>
        <fullName evidence="3">Phosphatase PAP2 family protein</fullName>
    </submittedName>
</protein>
<keyword evidence="1" id="KW-0472">Membrane</keyword>
<dbReference type="SUPFAM" id="SSF48317">
    <property type="entry name" value="Acid phosphatase/Vanadium-dependent haloperoxidase"/>
    <property type="match status" value="1"/>
</dbReference>
<feature type="transmembrane region" description="Helical" evidence="1">
    <location>
        <begin position="89"/>
        <end position="105"/>
    </location>
</feature>
<keyword evidence="1" id="KW-0812">Transmembrane</keyword>
<dbReference type="Pfam" id="PF01569">
    <property type="entry name" value="PAP2"/>
    <property type="match status" value="1"/>
</dbReference>
<feature type="transmembrane region" description="Helical" evidence="1">
    <location>
        <begin position="198"/>
        <end position="216"/>
    </location>
</feature>
<keyword evidence="1" id="KW-1133">Transmembrane helix</keyword>
<dbReference type="CDD" id="cd03396">
    <property type="entry name" value="PAP2_like_6"/>
    <property type="match status" value="1"/>
</dbReference>
<name>A0A7G9RUE8_9BURK</name>
<dbReference type="Gene3D" id="1.20.144.10">
    <property type="entry name" value="Phosphatidic acid phosphatase type 2/haloperoxidase"/>
    <property type="match status" value="1"/>
</dbReference>
<keyword evidence="4" id="KW-1185">Reference proteome</keyword>
<dbReference type="KEGG" id="drg:H9K76_10820"/>
<sequence length="237" mass="26251">MPSWTTRRVLGWTAAALLLIILWDASGLDLPFARLFGTAEGFPLRGNKAFVMAFHEIPRTVSSLVVVALIVGVFRPWLFLRRLARRDRVQLVVSVLGAMLLITLLKKMNTSSCPWDVNEFGGVASYVSHWALGVRDMGPGHCFPAGHASSAFGFLAGWFVIRRTAPEMATRWLAVTIALGLVLGLAQQLRGAHYMSHTLWTGFFCWTAGLLTEWACRAWVQRKPVSLATASKEELQP</sequence>
<feature type="transmembrane region" description="Helical" evidence="1">
    <location>
        <begin position="168"/>
        <end position="186"/>
    </location>
</feature>
<dbReference type="EMBL" id="CP060714">
    <property type="protein sequence ID" value="QNN59223.1"/>
    <property type="molecule type" value="Genomic_DNA"/>
</dbReference>
<feature type="domain" description="Phosphatidic acid phosphatase type 2/haloperoxidase" evidence="2">
    <location>
        <begin position="89"/>
        <end position="212"/>
    </location>
</feature>
<feature type="transmembrane region" description="Helical" evidence="1">
    <location>
        <begin position="143"/>
        <end position="161"/>
    </location>
</feature>
<dbReference type="RefSeq" id="WP_187600236.1">
    <property type="nucleotide sequence ID" value="NZ_CP060714.1"/>
</dbReference>
<evidence type="ECO:0000313" key="4">
    <source>
        <dbReference type="Proteomes" id="UP000515811"/>
    </source>
</evidence>
<evidence type="ECO:0000259" key="2">
    <source>
        <dbReference type="Pfam" id="PF01569"/>
    </source>
</evidence>
<dbReference type="InterPro" id="IPR000326">
    <property type="entry name" value="PAP2/HPO"/>
</dbReference>
<gene>
    <name evidence="3" type="ORF">H9K76_10820</name>
</gene>